<evidence type="ECO:0000313" key="2">
    <source>
        <dbReference type="Proteomes" id="UP000185426"/>
    </source>
</evidence>
<organism evidence="1 2">
    <name type="scientific">Bacillus safensis</name>
    <dbReference type="NCBI Taxonomy" id="561879"/>
    <lineage>
        <taxon>Bacteria</taxon>
        <taxon>Bacillati</taxon>
        <taxon>Bacillota</taxon>
        <taxon>Bacilli</taxon>
        <taxon>Bacillales</taxon>
        <taxon>Bacillaceae</taxon>
        <taxon>Bacillus</taxon>
    </lineage>
</organism>
<gene>
    <name evidence="1" type="ORF">BSA145_03750</name>
</gene>
<protein>
    <recommendedName>
        <fullName evidence="3">DUF3168 domain-containing protein</fullName>
    </recommendedName>
</protein>
<evidence type="ECO:0000313" key="1">
    <source>
        <dbReference type="EMBL" id="APT45118.1"/>
    </source>
</evidence>
<evidence type="ECO:0008006" key="3">
    <source>
        <dbReference type="Google" id="ProtNLM"/>
    </source>
</evidence>
<sequence length="127" mass="14559">MIDFEPIVTKHLLDDPAIQSMTEGRVFAGDFPLEFKAEFPHILVAEMDNVDVEYPDNKATHSEIDIQVNIWIQACESISAIQQAVDQKMKALGCKRITVSSFNEIERNAFRRAFLYRTIVKLKEEKA</sequence>
<accession>A0A1L6ZF30</accession>
<dbReference type="AlphaFoldDB" id="A0A1L6ZF30"/>
<dbReference type="InterPro" id="IPR021508">
    <property type="entry name" value="Gp17-like"/>
</dbReference>
<dbReference type="Pfam" id="PF11367">
    <property type="entry name" value="Tail_completion_gp17"/>
    <property type="match status" value="1"/>
</dbReference>
<dbReference type="Proteomes" id="UP000185426">
    <property type="component" value="Chromosome"/>
</dbReference>
<dbReference type="EMBL" id="CP015607">
    <property type="protein sequence ID" value="APT45118.1"/>
    <property type="molecule type" value="Genomic_DNA"/>
</dbReference>
<dbReference type="RefSeq" id="WP_075621670.1">
    <property type="nucleotide sequence ID" value="NZ_CP015607.1"/>
</dbReference>
<reference evidence="1 2" key="1">
    <citation type="submission" date="2016-05" db="EMBL/GenBank/DDBJ databases">
        <title>Complete Genome and Methylome Analysis of Psychrotrophic Bacterial Isolates from Antarctic Lake Untersee.</title>
        <authorList>
            <person name="Fomenkov A."/>
            <person name="Akimov V.N."/>
            <person name="Vasilyeva L.V."/>
            <person name="Andersen D."/>
            <person name="Vincze T."/>
            <person name="Roberts R.J."/>
        </authorList>
    </citation>
    <scope>NUCLEOTIDE SEQUENCE [LARGE SCALE GENOMIC DNA]</scope>
    <source>
        <strain evidence="1 2">U14-5</strain>
    </source>
</reference>
<proteinExistence type="predicted"/>
<name>A0A1L6ZF30_BACIA</name>